<dbReference type="InterPro" id="IPR010941">
    <property type="entry name" value="PhaC_N"/>
</dbReference>
<dbReference type="PANTHER" id="PTHR36837:SF4">
    <property type="entry name" value="BLR0908 PROTEIN"/>
    <property type="match status" value="1"/>
</dbReference>
<evidence type="ECO:0000313" key="3">
    <source>
        <dbReference type="Proteomes" id="UP000256763"/>
    </source>
</evidence>
<evidence type="ECO:0000259" key="1">
    <source>
        <dbReference type="Pfam" id="PF07167"/>
    </source>
</evidence>
<evidence type="ECO:0000313" key="2">
    <source>
        <dbReference type="EMBL" id="RFA38079.1"/>
    </source>
</evidence>
<dbReference type="AlphaFoldDB" id="A0A3E0X0D0"/>
<gene>
    <name evidence="2" type="ORF">CAL65_07030</name>
</gene>
<dbReference type="GO" id="GO:0042619">
    <property type="term" value="P:poly-hydroxybutyrate biosynthetic process"/>
    <property type="evidence" value="ECO:0007669"/>
    <property type="project" value="InterPro"/>
</dbReference>
<organism evidence="2 3">
    <name type="scientific">Alkalilimnicola ehrlichii</name>
    <dbReference type="NCBI Taxonomy" id="351052"/>
    <lineage>
        <taxon>Bacteria</taxon>
        <taxon>Pseudomonadati</taxon>
        <taxon>Pseudomonadota</taxon>
        <taxon>Gammaproteobacteria</taxon>
        <taxon>Chromatiales</taxon>
        <taxon>Ectothiorhodospiraceae</taxon>
        <taxon>Alkalilimnicola</taxon>
    </lineage>
</organism>
<dbReference type="RefSeq" id="WP_116301396.1">
    <property type="nucleotide sequence ID" value="NZ_NFZV01000004.1"/>
</dbReference>
<dbReference type="SUPFAM" id="SSF53474">
    <property type="entry name" value="alpha/beta-Hydrolases"/>
    <property type="match status" value="1"/>
</dbReference>
<dbReference type="Pfam" id="PF07167">
    <property type="entry name" value="PhaC_N"/>
    <property type="match status" value="1"/>
</dbReference>
<comment type="caution">
    <text evidence="2">The sequence shown here is derived from an EMBL/GenBank/DDBJ whole genome shotgun (WGS) entry which is preliminary data.</text>
</comment>
<dbReference type="Gene3D" id="3.40.50.1820">
    <property type="entry name" value="alpha/beta hydrolase"/>
    <property type="match status" value="1"/>
</dbReference>
<accession>A0A3E0X0D0</accession>
<sequence>MNLGLLERVDRQRRWWGEWYELAGLGPQRSTARIVYEEPLLRLHAYDPPPAETNDKALLLIPAPIKKSYIWDLEPEVSVVQHALAAGFRTYLIDWQAPGSAARDDGLAVYGDRLLMACRAAIDKDCAPKRVFLAGHSLGGTLAALFASVQPQALDALALLEAPVNFAGGAFSQALARAPHVGDWAGDIATVPGSLLNIASIASAPGAFVFERWYDRLQCAGDAEALRRYRRVQRWTLDETPLTRRLFEETVERLYRDNAFMTGKLYLDGKLASPQTITAPLLTVVDPRSRVVPEQAVRPLQEAISSHSKKMLKYTGDRGVLLQHVGVLVGPNAHRTLWPEIFHWLETVA</sequence>
<dbReference type="InterPro" id="IPR051321">
    <property type="entry name" value="PHA/PHB_synthase"/>
</dbReference>
<dbReference type="InterPro" id="IPR029058">
    <property type="entry name" value="AB_hydrolase_fold"/>
</dbReference>
<dbReference type="PANTHER" id="PTHR36837">
    <property type="entry name" value="POLY(3-HYDROXYALKANOATE) POLYMERASE SUBUNIT PHAC"/>
    <property type="match status" value="1"/>
</dbReference>
<feature type="domain" description="Poly-beta-hydroxybutyrate polymerase N-terminal" evidence="1">
    <location>
        <begin position="32"/>
        <end position="82"/>
    </location>
</feature>
<keyword evidence="3" id="KW-1185">Reference proteome</keyword>
<proteinExistence type="predicted"/>
<dbReference type="Proteomes" id="UP000256763">
    <property type="component" value="Unassembled WGS sequence"/>
</dbReference>
<dbReference type="OrthoDB" id="9767934at2"/>
<dbReference type="EMBL" id="NFZW01000005">
    <property type="protein sequence ID" value="RFA38079.1"/>
    <property type="molecule type" value="Genomic_DNA"/>
</dbReference>
<protein>
    <recommendedName>
        <fullName evidence="1">Poly-beta-hydroxybutyrate polymerase N-terminal domain-containing protein</fullName>
    </recommendedName>
</protein>
<name>A0A3E0X0D0_9GAMM</name>
<reference evidence="3" key="1">
    <citation type="submission" date="2017-05" db="EMBL/GenBank/DDBJ databases">
        <authorList>
            <person name="Sharma S."/>
            <person name="Sidhu C."/>
            <person name="Pinnaka A.K."/>
        </authorList>
    </citation>
    <scope>NUCLEOTIDE SEQUENCE [LARGE SCALE GENOMIC DNA]</scope>
    <source>
        <strain evidence="3">AK93</strain>
    </source>
</reference>